<protein>
    <submittedName>
        <fullName evidence="4">Sugar transferase</fullName>
    </submittedName>
</protein>
<organism evidence="4 5">
    <name type="scientific">Devosia litorisediminis</name>
    <dbReference type="NCBI Taxonomy" id="2829817"/>
    <lineage>
        <taxon>Bacteria</taxon>
        <taxon>Pseudomonadati</taxon>
        <taxon>Pseudomonadota</taxon>
        <taxon>Alphaproteobacteria</taxon>
        <taxon>Hyphomicrobiales</taxon>
        <taxon>Devosiaceae</taxon>
        <taxon>Devosia</taxon>
    </lineage>
</organism>
<sequence>MLKRGFDILSAASFLIVSSPVWLVIAILIKAHDGGPVFYRQIRTGLGGRTFGILKFRSMVQNADKMGDYSTADNDSRITPIGRFIRRTSLDELPQLFNVLRGDMSVVGPRPDVPQQRSLYSAEEFDKRNRIRPGITGMAQATMRSAATPEERKRLDLEYVDQASLLLDMKILALTVRQVLTKGGN</sequence>
<dbReference type="Proteomes" id="UP000678281">
    <property type="component" value="Unassembled WGS sequence"/>
</dbReference>
<evidence type="ECO:0000259" key="3">
    <source>
        <dbReference type="Pfam" id="PF02397"/>
    </source>
</evidence>
<feature type="domain" description="Bacterial sugar transferase" evidence="3">
    <location>
        <begin position="3"/>
        <end position="180"/>
    </location>
</feature>
<dbReference type="AlphaFoldDB" id="A0A942ECB0"/>
<dbReference type="PANTHER" id="PTHR30576:SF0">
    <property type="entry name" value="UNDECAPRENYL-PHOSPHATE N-ACETYLGALACTOSAMINYL 1-PHOSPHATE TRANSFERASE-RELATED"/>
    <property type="match status" value="1"/>
</dbReference>
<evidence type="ECO:0000256" key="2">
    <source>
        <dbReference type="ARBA" id="ARBA00023169"/>
    </source>
</evidence>
<dbReference type="PANTHER" id="PTHR30576">
    <property type="entry name" value="COLANIC BIOSYNTHESIS UDP-GLUCOSE LIPID CARRIER TRANSFERASE"/>
    <property type="match status" value="1"/>
</dbReference>
<comment type="caution">
    <text evidence="4">The sequence shown here is derived from an EMBL/GenBank/DDBJ whole genome shotgun (WGS) entry which is preliminary data.</text>
</comment>
<proteinExistence type="inferred from homology"/>
<dbReference type="GO" id="GO:0016780">
    <property type="term" value="F:phosphotransferase activity, for other substituted phosphate groups"/>
    <property type="evidence" value="ECO:0007669"/>
    <property type="project" value="TreeGrafter"/>
</dbReference>
<comment type="similarity">
    <text evidence="1">Belongs to the bacterial sugar transferase family.</text>
</comment>
<evidence type="ECO:0000313" key="5">
    <source>
        <dbReference type="Proteomes" id="UP000678281"/>
    </source>
</evidence>
<dbReference type="GO" id="GO:0000271">
    <property type="term" value="P:polysaccharide biosynthetic process"/>
    <property type="evidence" value="ECO:0007669"/>
    <property type="project" value="UniProtKB-KW"/>
</dbReference>
<dbReference type="RefSeq" id="WP_212659426.1">
    <property type="nucleotide sequence ID" value="NZ_JAGXTP010000002.1"/>
</dbReference>
<reference evidence="4" key="1">
    <citation type="submission" date="2021-04" db="EMBL/GenBank/DDBJ databases">
        <title>Devosia litorisediminis sp. nov., isolated from a sand dune.</title>
        <authorList>
            <person name="Park S."/>
            <person name="Yoon J.-H."/>
        </authorList>
    </citation>
    <scope>NUCLEOTIDE SEQUENCE</scope>
    <source>
        <strain evidence="4">BSSL-BM10</strain>
    </source>
</reference>
<dbReference type="InterPro" id="IPR003362">
    <property type="entry name" value="Bact_transf"/>
</dbReference>
<keyword evidence="2" id="KW-0270">Exopolysaccharide synthesis</keyword>
<keyword evidence="5" id="KW-1185">Reference proteome</keyword>
<name>A0A942ECB0_9HYPH</name>
<keyword evidence="4" id="KW-0808">Transferase</keyword>
<dbReference type="Pfam" id="PF02397">
    <property type="entry name" value="Bac_transf"/>
    <property type="match status" value="1"/>
</dbReference>
<dbReference type="EMBL" id="JAGXTP010000002">
    <property type="protein sequence ID" value="MBS3849794.1"/>
    <property type="molecule type" value="Genomic_DNA"/>
</dbReference>
<evidence type="ECO:0000256" key="1">
    <source>
        <dbReference type="ARBA" id="ARBA00006464"/>
    </source>
</evidence>
<accession>A0A942ECB0</accession>
<evidence type="ECO:0000313" key="4">
    <source>
        <dbReference type="EMBL" id="MBS3849794.1"/>
    </source>
</evidence>
<gene>
    <name evidence="4" type="ORF">KD146_13915</name>
</gene>